<dbReference type="Proteomes" id="UP000006671">
    <property type="component" value="Unassembled WGS sequence"/>
</dbReference>
<evidence type="ECO:0000256" key="5">
    <source>
        <dbReference type="ARBA" id="ARBA00022741"/>
    </source>
</evidence>
<protein>
    <recommendedName>
        <fullName evidence="1">mRNA guanylyltransferase</fullName>
        <ecNumber evidence="1">2.7.7.50</ecNumber>
    </recommendedName>
</protein>
<dbReference type="eggNOG" id="KOG2386">
    <property type="taxonomic scope" value="Eukaryota"/>
</dbReference>
<dbReference type="CDD" id="cd07895">
    <property type="entry name" value="Adenylation_mRNA_capping"/>
    <property type="match status" value="1"/>
</dbReference>
<sequence>MMDPSVQFDRQEGTNFLRNIIRKNLGDSYQEGIFPGPMAVQLSRTSLHLLSEHDYYITEKSDGIRAMCLMLRSKEFPRWVHDSDNTQQFDLKNNCAIECIYHHAKQAGKDTTLKVTCMENTNLQYLSRTNTVLLIDTVTNSSIKLKRLKGWSFSFFFDRTFEFYLSIEEIAFPSRDNINRKTKTLEECRYQDIVILDGEIVFNLKEQRNNYSIYDLITFCKEKVISARAESMNNRYEFIEKYITDPHYHYYKIILKRDPPKCLKLIRKHFYEKSKLMEVMECIKEDPETGEYLYKNYNKNDGLVFTPKDAVLSAFKPGANNYLLKWKWPNKLTCDFLVSPDENSSLKEHAEGANDNLFHVYFQFSKISHFFDTVQVKDISPHILAKFLDLQKGTGLIVEMGFDSTKSGWYFLLIREDKTSPNAFKTVANTVENMIENITIDDLKHYISPNSNSDNYHKYVQSRGTFTELYRERVIRMNQVAYFRLQHVAQKLSLQFCIKGDEGDIWRVHCMEVDVDANFVNTIDLSSIRNRNEQIAKAYFHPLDGRYKIIELVDSRYAEYCEGSFLLKQLLKMESTKNEIQKRLKREDNPTNNSKYEPSQKKVKQ</sequence>
<feature type="domain" description="mRNA capping enzyme C-terminal" evidence="10">
    <location>
        <begin position="366"/>
        <end position="443"/>
    </location>
</feature>
<feature type="region of interest" description="Disordered" evidence="8">
    <location>
        <begin position="581"/>
        <end position="605"/>
    </location>
</feature>
<evidence type="ECO:0000313" key="11">
    <source>
        <dbReference type="EMBL" id="EFC36360.1"/>
    </source>
</evidence>
<dbReference type="GO" id="GO:0005525">
    <property type="term" value="F:GTP binding"/>
    <property type="evidence" value="ECO:0007669"/>
    <property type="project" value="UniProtKB-KW"/>
</dbReference>
<dbReference type="InterPro" id="IPR012340">
    <property type="entry name" value="NA-bd_OB-fold"/>
</dbReference>
<dbReference type="PANTHER" id="PTHR10367:SF25">
    <property type="entry name" value="DUAL SPECIFICITY PHOSPHATASE CATALYTIC DOMAIN PROTEIN (AFU_ORTHOLOGUE AFUA_1G03540)"/>
    <property type="match status" value="1"/>
</dbReference>
<evidence type="ECO:0000256" key="4">
    <source>
        <dbReference type="ARBA" id="ARBA00022695"/>
    </source>
</evidence>
<dbReference type="PANTHER" id="PTHR10367">
    <property type="entry name" value="MRNA-CAPPING ENZYME"/>
    <property type="match status" value="1"/>
</dbReference>
<dbReference type="GeneID" id="8862243"/>
<accession>D2W3M4</accession>
<organism evidence="12">
    <name type="scientific">Naegleria gruberi</name>
    <name type="common">Amoeba</name>
    <dbReference type="NCBI Taxonomy" id="5762"/>
    <lineage>
        <taxon>Eukaryota</taxon>
        <taxon>Discoba</taxon>
        <taxon>Heterolobosea</taxon>
        <taxon>Tetramitia</taxon>
        <taxon>Eutetramitia</taxon>
        <taxon>Vahlkampfiidae</taxon>
        <taxon>Naegleria</taxon>
    </lineage>
</organism>
<dbReference type="GO" id="GO:0004484">
    <property type="term" value="F:mRNA guanylyltransferase activity"/>
    <property type="evidence" value="ECO:0007669"/>
    <property type="project" value="UniProtKB-EC"/>
</dbReference>
<evidence type="ECO:0000256" key="8">
    <source>
        <dbReference type="SAM" id="MobiDB-lite"/>
    </source>
</evidence>
<dbReference type="Pfam" id="PF01331">
    <property type="entry name" value="mRNA_cap_enzyme"/>
    <property type="match status" value="1"/>
</dbReference>
<dbReference type="RefSeq" id="XP_002669104.1">
    <property type="nucleotide sequence ID" value="XM_002669058.1"/>
</dbReference>
<keyword evidence="5" id="KW-0547">Nucleotide-binding</keyword>
<dbReference type="VEuPathDB" id="AmoebaDB:NAEGRDRAFT_54448"/>
<dbReference type="InterPro" id="IPR013846">
    <property type="entry name" value="mRNA_cap_enzyme_C"/>
</dbReference>
<keyword evidence="7" id="KW-0342">GTP-binding</keyword>
<proteinExistence type="predicted"/>
<reference evidence="11 12" key="1">
    <citation type="journal article" date="2010" name="Cell">
        <title>The genome of Naegleria gruberi illuminates early eukaryotic versatility.</title>
        <authorList>
            <person name="Fritz-Laylin L.K."/>
            <person name="Prochnik S.E."/>
            <person name="Ginger M.L."/>
            <person name="Dacks J.B."/>
            <person name="Carpenter M.L."/>
            <person name="Field M.C."/>
            <person name="Kuo A."/>
            <person name="Paredez A."/>
            <person name="Chapman J."/>
            <person name="Pham J."/>
            <person name="Shu S."/>
            <person name="Neupane R."/>
            <person name="Cipriano M."/>
            <person name="Mancuso J."/>
            <person name="Tu H."/>
            <person name="Salamov A."/>
            <person name="Lindquist E."/>
            <person name="Shapiro H."/>
            <person name="Lucas S."/>
            <person name="Grigoriev I.V."/>
            <person name="Cande W.Z."/>
            <person name="Fulton C."/>
            <person name="Rokhsar D.S."/>
            <person name="Dawson S.C."/>
        </authorList>
    </citation>
    <scope>NUCLEOTIDE SEQUENCE [LARGE SCALE GENOMIC DNA]</scope>
    <source>
        <strain evidence="11 12">NEG-M</strain>
    </source>
</reference>
<dbReference type="FunCoup" id="D2W3M4">
    <property type="interactions" value="390"/>
</dbReference>
<dbReference type="InterPro" id="IPR051029">
    <property type="entry name" value="mRNA_Capping_Enz/RNA_Phosphat"/>
</dbReference>
<keyword evidence="4" id="KW-0548">Nucleotidyltransferase</keyword>
<dbReference type="InterPro" id="IPR001339">
    <property type="entry name" value="mRNA_cap_enzyme_adenylation"/>
</dbReference>
<dbReference type="KEGG" id="ngr:NAEGRDRAFT_54448"/>
<evidence type="ECO:0000256" key="1">
    <source>
        <dbReference type="ARBA" id="ARBA00012475"/>
    </source>
</evidence>
<dbReference type="AlphaFoldDB" id="D2W3M4"/>
<evidence type="ECO:0000256" key="7">
    <source>
        <dbReference type="ARBA" id="ARBA00023134"/>
    </source>
</evidence>
<dbReference type="InParanoid" id="D2W3M4"/>
<dbReference type="STRING" id="5762.D2W3M4"/>
<evidence type="ECO:0000259" key="9">
    <source>
        <dbReference type="Pfam" id="PF01331"/>
    </source>
</evidence>
<evidence type="ECO:0000256" key="6">
    <source>
        <dbReference type="ARBA" id="ARBA00023042"/>
    </source>
</evidence>
<keyword evidence="6" id="KW-0506">mRNA capping</keyword>
<feature type="domain" description="mRNA capping enzyme adenylation" evidence="9">
    <location>
        <begin position="154"/>
        <end position="327"/>
    </location>
</feature>
<gene>
    <name evidence="11" type="ORF">NAEGRDRAFT_54448</name>
</gene>
<evidence type="ECO:0000256" key="3">
    <source>
        <dbReference type="ARBA" id="ARBA00022679"/>
    </source>
</evidence>
<dbReference type="EC" id="2.7.7.50" evidence="1"/>
<dbReference type="GO" id="GO:0005524">
    <property type="term" value="F:ATP binding"/>
    <property type="evidence" value="ECO:0007669"/>
    <property type="project" value="InterPro"/>
</dbReference>
<evidence type="ECO:0000256" key="2">
    <source>
        <dbReference type="ARBA" id="ARBA00022664"/>
    </source>
</evidence>
<keyword evidence="2" id="KW-0507">mRNA processing</keyword>
<evidence type="ECO:0000259" key="10">
    <source>
        <dbReference type="Pfam" id="PF03919"/>
    </source>
</evidence>
<dbReference type="Pfam" id="PF03919">
    <property type="entry name" value="mRNA_cap_C"/>
    <property type="match status" value="1"/>
</dbReference>
<dbReference type="GO" id="GO:0006370">
    <property type="term" value="P:7-methylguanosine mRNA capping"/>
    <property type="evidence" value="ECO:0007669"/>
    <property type="project" value="UniProtKB-KW"/>
</dbReference>
<dbReference type="OMA" id="KLTCDFL"/>
<dbReference type="SUPFAM" id="SSF56091">
    <property type="entry name" value="DNA ligase/mRNA capping enzyme, catalytic domain"/>
    <property type="match status" value="2"/>
</dbReference>
<keyword evidence="3" id="KW-0808">Transferase</keyword>
<keyword evidence="12" id="KW-1185">Reference proteome</keyword>
<dbReference type="Gene3D" id="3.30.470.30">
    <property type="entry name" value="DNA ligase/mRNA capping enzyme"/>
    <property type="match status" value="1"/>
</dbReference>
<dbReference type="Gene3D" id="2.40.50.140">
    <property type="entry name" value="Nucleic acid-binding proteins"/>
    <property type="match status" value="1"/>
</dbReference>
<dbReference type="EMBL" id="GG738932">
    <property type="protein sequence ID" value="EFC36360.1"/>
    <property type="molecule type" value="Genomic_DNA"/>
</dbReference>
<evidence type="ECO:0000313" key="12">
    <source>
        <dbReference type="Proteomes" id="UP000006671"/>
    </source>
</evidence>
<name>D2W3M4_NAEGR</name>
<dbReference type="SUPFAM" id="SSF50249">
    <property type="entry name" value="Nucleic acid-binding proteins"/>
    <property type="match status" value="1"/>
</dbReference>
<dbReference type="OrthoDB" id="200924at2759"/>